<dbReference type="SUPFAM" id="SSF51735">
    <property type="entry name" value="NAD(P)-binding Rossmann-fold domains"/>
    <property type="match status" value="1"/>
</dbReference>
<gene>
    <name evidence="3" type="ORF">OSB1V03_LOCUS4814</name>
</gene>
<sequence>MYNFIGWRRRMTSDKKLNGQVVVVTGGNTGIGKETAYQLTLREAQVYICCRDQKKGETAVKDILSMNPKANISLLSLDLSSLISVRKCVKELSALETKVDILINNAGVGGCPEWTTHDGFEMHFGTNHLGHFLFTLHMIPMLKKAQSGRIVTVSSSLHRFGQMHLDNINLQNGVYHPFYAYARSKLANVLFSRELAKRLLHSNINTYCLHPGVIDTDLYRHTEMLGKRGDRGWFLRNFYITPFMGSQTTLYCALDDKLADETGNCVRVDNMIPEATDDKIAKTLWELSCDLVKLEEPLKIL</sequence>
<dbReference type="AlphaFoldDB" id="A0A7R9PY81"/>
<dbReference type="GO" id="GO:0016491">
    <property type="term" value="F:oxidoreductase activity"/>
    <property type="evidence" value="ECO:0007669"/>
    <property type="project" value="UniProtKB-KW"/>
</dbReference>
<comment type="similarity">
    <text evidence="2">Belongs to the short-chain dehydrogenases/reductases (SDR) family.</text>
</comment>
<evidence type="ECO:0000256" key="2">
    <source>
        <dbReference type="RuleBase" id="RU000363"/>
    </source>
</evidence>
<dbReference type="InterPro" id="IPR002347">
    <property type="entry name" value="SDR_fam"/>
</dbReference>
<organism evidence="3">
    <name type="scientific">Medioppia subpectinata</name>
    <dbReference type="NCBI Taxonomy" id="1979941"/>
    <lineage>
        <taxon>Eukaryota</taxon>
        <taxon>Metazoa</taxon>
        <taxon>Ecdysozoa</taxon>
        <taxon>Arthropoda</taxon>
        <taxon>Chelicerata</taxon>
        <taxon>Arachnida</taxon>
        <taxon>Acari</taxon>
        <taxon>Acariformes</taxon>
        <taxon>Sarcoptiformes</taxon>
        <taxon>Oribatida</taxon>
        <taxon>Brachypylina</taxon>
        <taxon>Oppioidea</taxon>
        <taxon>Oppiidae</taxon>
        <taxon>Medioppia</taxon>
    </lineage>
</organism>
<dbReference type="CDD" id="cd05327">
    <property type="entry name" value="retinol-DH_like_SDR_c_like"/>
    <property type="match status" value="1"/>
</dbReference>
<dbReference type="Gene3D" id="3.40.50.720">
    <property type="entry name" value="NAD(P)-binding Rossmann-like Domain"/>
    <property type="match status" value="1"/>
</dbReference>
<dbReference type="EMBL" id="OC856855">
    <property type="protein sequence ID" value="CAD7624369.1"/>
    <property type="molecule type" value="Genomic_DNA"/>
</dbReference>
<keyword evidence="4" id="KW-1185">Reference proteome</keyword>
<keyword evidence="1" id="KW-0560">Oxidoreductase</keyword>
<dbReference type="PRINTS" id="PR00081">
    <property type="entry name" value="GDHRDH"/>
</dbReference>
<dbReference type="PANTHER" id="PTHR43157:SF31">
    <property type="entry name" value="PHOSPHATIDYLINOSITOL-GLYCAN BIOSYNTHESIS CLASS F PROTEIN"/>
    <property type="match status" value="1"/>
</dbReference>
<name>A0A7R9PY81_9ACAR</name>
<dbReference type="OrthoDB" id="191139at2759"/>
<dbReference type="InterPro" id="IPR036291">
    <property type="entry name" value="NAD(P)-bd_dom_sf"/>
</dbReference>
<proteinExistence type="inferred from homology"/>
<dbReference type="Pfam" id="PF00106">
    <property type="entry name" value="adh_short"/>
    <property type="match status" value="1"/>
</dbReference>
<dbReference type="Proteomes" id="UP000759131">
    <property type="component" value="Unassembled WGS sequence"/>
</dbReference>
<evidence type="ECO:0000256" key="1">
    <source>
        <dbReference type="ARBA" id="ARBA00023002"/>
    </source>
</evidence>
<reference evidence="3" key="1">
    <citation type="submission" date="2020-11" db="EMBL/GenBank/DDBJ databases">
        <authorList>
            <person name="Tran Van P."/>
        </authorList>
    </citation>
    <scope>NUCLEOTIDE SEQUENCE</scope>
</reference>
<evidence type="ECO:0000313" key="3">
    <source>
        <dbReference type="EMBL" id="CAD7624369.1"/>
    </source>
</evidence>
<dbReference type="EMBL" id="CAJPIZ010002280">
    <property type="protein sequence ID" value="CAG2104799.1"/>
    <property type="molecule type" value="Genomic_DNA"/>
</dbReference>
<dbReference type="PRINTS" id="PR00080">
    <property type="entry name" value="SDRFAMILY"/>
</dbReference>
<protein>
    <recommendedName>
        <fullName evidence="5">Retinol dehydrogenase 11</fullName>
    </recommendedName>
</protein>
<evidence type="ECO:0000313" key="4">
    <source>
        <dbReference type="Proteomes" id="UP000759131"/>
    </source>
</evidence>
<dbReference type="PANTHER" id="PTHR43157">
    <property type="entry name" value="PHOSPHATIDYLINOSITOL-GLYCAN BIOSYNTHESIS CLASS F PROTEIN-RELATED"/>
    <property type="match status" value="1"/>
</dbReference>
<evidence type="ECO:0008006" key="5">
    <source>
        <dbReference type="Google" id="ProtNLM"/>
    </source>
</evidence>
<accession>A0A7R9PY81</accession>